<feature type="transmembrane region" description="Helical" evidence="6">
    <location>
        <begin position="133"/>
        <end position="157"/>
    </location>
</feature>
<name>A0A919ECU0_9ACTN</name>
<reference evidence="7" key="1">
    <citation type="journal article" date="2014" name="Int. J. Syst. Evol. Microbiol.">
        <title>Complete genome sequence of Corynebacterium casei LMG S-19264T (=DSM 44701T), isolated from a smear-ripened cheese.</title>
        <authorList>
            <consortium name="US DOE Joint Genome Institute (JGI-PGF)"/>
            <person name="Walter F."/>
            <person name="Albersmeier A."/>
            <person name="Kalinowski J."/>
            <person name="Ruckert C."/>
        </authorList>
    </citation>
    <scope>NUCLEOTIDE SEQUENCE</scope>
    <source>
        <strain evidence="7">JCM 4059</strain>
    </source>
</reference>
<accession>A0A919ECU0</accession>
<feature type="transmembrane region" description="Helical" evidence="6">
    <location>
        <begin position="90"/>
        <end position="112"/>
    </location>
</feature>
<keyword evidence="8" id="KW-1185">Reference proteome</keyword>
<comment type="subcellular location">
    <subcellularLocation>
        <location evidence="1">Membrane</location>
        <topology evidence="1">Multi-pass membrane protein</topology>
    </subcellularLocation>
</comment>
<feature type="transmembrane region" description="Helical" evidence="6">
    <location>
        <begin position="331"/>
        <end position="356"/>
    </location>
</feature>
<keyword evidence="3 6" id="KW-1133">Transmembrane helix</keyword>
<keyword evidence="4 6" id="KW-0472">Membrane</keyword>
<feature type="compositionally biased region" description="Low complexity" evidence="5">
    <location>
        <begin position="10"/>
        <end position="20"/>
    </location>
</feature>
<dbReference type="PANTHER" id="PTHR43243:SF24">
    <property type="entry name" value="CATIONIC AMINO ACID TRANSPORT INTEGRAL MEMBRANE PROTEIN ROCE-RELATED"/>
    <property type="match status" value="1"/>
</dbReference>
<evidence type="ECO:0000256" key="1">
    <source>
        <dbReference type="ARBA" id="ARBA00004141"/>
    </source>
</evidence>
<feature type="transmembrane region" description="Helical" evidence="6">
    <location>
        <begin position="382"/>
        <end position="403"/>
    </location>
</feature>
<feature type="transmembrane region" description="Helical" evidence="6">
    <location>
        <begin position="186"/>
        <end position="206"/>
    </location>
</feature>
<dbReference type="Proteomes" id="UP000638313">
    <property type="component" value="Unassembled WGS sequence"/>
</dbReference>
<feature type="transmembrane region" description="Helical" evidence="6">
    <location>
        <begin position="218"/>
        <end position="238"/>
    </location>
</feature>
<evidence type="ECO:0000313" key="8">
    <source>
        <dbReference type="Proteomes" id="UP000638313"/>
    </source>
</evidence>
<comment type="caution">
    <text evidence="7">The sequence shown here is derived from an EMBL/GenBank/DDBJ whole genome shotgun (WGS) entry which is preliminary data.</text>
</comment>
<feature type="transmembrane region" description="Helical" evidence="6">
    <location>
        <begin position="63"/>
        <end position="84"/>
    </location>
</feature>
<evidence type="ECO:0000256" key="3">
    <source>
        <dbReference type="ARBA" id="ARBA00022989"/>
    </source>
</evidence>
<feature type="transmembrane region" description="Helical" evidence="6">
    <location>
        <begin position="287"/>
        <end position="311"/>
    </location>
</feature>
<feature type="transmembrane region" description="Helical" evidence="6">
    <location>
        <begin position="244"/>
        <end position="266"/>
    </location>
</feature>
<dbReference type="GO" id="GO:0015171">
    <property type="term" value="F:amino acid transmembrane transporter activity"/>
    <property type="evidence" value="ECO:0007669"/>
    <property type="project" value="TreeGrafter"/>
</dbReference>
<organism evidence="7 8">
    <name type="scientific">Streptomyces mashuensis</name>
    <dbReference type="NCBI Taxonomy" id="33904"/>
    <lineage>
        <taxon>Bacteria</taxon>
        <taxon>Bacillati</taxon>
        <taxon>Actinomycetota</taxon>
        <taxon>Actinomycetes</taxon>
        <taxon>Kitasatosporales</taxon>
        <taxon>Streptomycetaceae</taxon>
        <taxon>Streptomyces</taxon>
    </lineage>
</organism>
<evidence type="ECO:0000256" key="5">
    <source>
        <dbReference type="SAM" id="MobiDB-lite"/>
    </source>
</evidence>
<evidence type="ECO:0000256" key="4">
    <source>
        <dbReference type="ARBA" id="ARBA00023136"/>
    </source>
</evidence>
<dbReference type="Gene3D" id="1.20.1740.10">
    <property type="entry name" value="Amino acid/polyamine transporter I"/>
    <property type="match status" value="1"/>
</dbReference>
<dbReference type="InterPro" id="IPR002293">
    <property type="entry name" value="AA/rel_permease1"/>
</dbReference>
<keyword evidence="2 6" id="KW-0812">Transmembrane</keyword>
<feature type="region of interest" description="Disordered" evidence="5">
    <location>
        <begin position="521"/>
        <end position="585"/>
    </location>
</feature>
<evidence type="ECO:0000256" key="2">
    <source>
        <dbReference type="ARBA" id="ARBA00022692"/>
    </source>
</evidence>
<dbReference type="EMBL" id="BNBD01000003">
    <property type="protein sequence ID" value="GHF38974.1"/>
    <property type="molecule type" value="Genomic_DNA"/>
</dbReference>
<evidence type="ECO:0000256" key="6">
    <source>
        <dbReference type="SAM" id="Phobius"/>
    </source>
</evidence>
<proteinExistence type="predicted"/>
<feature type="transmembrane region" description="Helical" evidence="6">
    <location>
        <begin position="455"/>
        <end position="474"/>
    </location>
</feature>
<evidence type="ECO:0000313" key="7">
    <source>
        <dbReference type="EMBL" id="GHF38974.1"/>
    </source>
</evidence>
<feature type="transmembrane region" description="Helical" evidence="6">
    <location>
        <begin position="480"/>
        <end position="498"/>
    </location>
</feature>
<dbReference type="Pfam" id="PF13520">
    <property type="entry name" value="AA_permease_2"/>
    <property type="match status" value="1"/>
</dbReference>
<dbReference type="GO" id="GO:0016020">
    <property type="term" value="C:membrane"/>
    <property type="evidence" value="ECO:0007669"/>
    <property type="project" value="UniProtKB-SubCell"/>
</dbReference>
<dbReference type="AlphaFoldDB" id="A0A919ECU0"/>
<sequence>MGATPIIDKGAAPAASGGTARASLPTTGFGARLMRTKPVERLVAEGGQGEGGTLRRSLGMWQLTMISIGATLGTGIFVVLGSAVPDAGPAVVISFVIAGLTALFSALSYAELAGTIPVSGSSYSYTYATLGELVAWVCGWCLILEYGVSVAAVAVGWGQYLNELLDGTIGVTIPAWMANPPGVDGGIFNLPALLVVLLCMAFLLGGAKESARANTIMVCVKIAALLLFCAVAFTGIRAGNYAPFMPLGLGGVSAAGATLFFSYIGFDAASTAGEEAKDPKRDLPKAIMLSLLIVTALYVLVAAIAVGAMPWQEFKGSEAALAGIMKDVTGHGYWSVLLAAGAVIAIASVVLTVLYGQTRILFAMSRDGLVPKRLAKVSKKGVPVGNTVVVSLFCGGLAAAVPLGQLADATSIGTLFAFALVNVAVIVLRFTRPGMKRSFQVPLSGVRVPFGDTRVPLFPVFPLIGFGLCVYMMFSLDVVTWEVFLGWMFLGLVIYFAYGMRNSRLAREALAEATTGEAVTEAVTEAAPAEPAKTPAKATAKAPAKAPAKSPARTPAKGTAKAPAKNAAKGAKPAGKSPAGAATKK</sequence>
<protein>
    <submittedName>
        <fullName evidence="7">Amino acid transporter</fullName>
    </submittedName>
</protein>
<gene>
    <name evidence="7" type="ORF">GCM10010218_20300</name>
</gene>
<reference evidence="7" key="2">
    <citation type="submission" date="2020-09" db="EMBL/GenBank/DDBJ databases">
        <authorList>
            <person name="Sun Q."/>
            <person name="Ohkuma M."/>
        </authorList>
    </citation>
    <scope>NUCLEOTIDE SEQUENCE</scope>
    <source>
        <strain evidence="7">JCM 4059</strain>
    </source>
</reference>
<dbReference type="PANTHER" id="PTHR43243">
    <property type="entry name" value="INNER MEMBRANE TRANSPORTER YGJI-RELATED"/>
    <property type="match status" value="1"/>
</dbReference>
<feature type="transmembrane region" description="Helical" evidence="6">
    <location>
        <begin position="409"/>
        <end position="430"/>
    </location>
</feature>
<feature type="region of interest" description="Disordered" evidence="5">
    <location>
        <begin position="1"/>
        <end position="20"/>
    </location>
</feature>